<name>A0AB36D3N3_9PSED</name>
<dbReference type="InterPro" id="IPR042183">
    <property type="entry name" value="MmgE/PrpD_sf_1"/>
</dbReference>
<dbReference type="InterPro" id="IPR005656">
    <property type="entry name" value="MmgE_PrpD"/>
</dbReference>
<dbReference type="InterPro" id="IPR036148">
    <property type="entry name" value="MmgE/PrpD_sf"/>
</dbReference>
<comment type="caution">
    <text evidence="4">The sequence shown here is derived from an EMBL/GenBank/DDBJ whole genome shotgun (WGS) entry which is preliminary data.</text>
</comment>
<dbReference type="InterPro" id="IPR042188">
    <property type="entry name" value="MmgE/PrpD_sf_2"/>
</dbReference>
<dbReference type="InterPro" id="IPR045336">
    <property type="entry name" value="MmgE_PrpD_N"/>
</dbReference>
<dbReference type="EMBL" id="JAAQXV010000010">
    <property type="protein sequence ID" value="NMZ82609.1"/>
    <property type="molecule type" value="Genomic_DNA"/>
</dbReference>
<dbReference type="AlphaFoldDB" id="A0AB36D3N3"/>
<dbReference type="PANTHER" id="PTHR16943">
    <property type="entry name" value="2-METHYLCITRATE DEHYDRATASE-RELATED"/>
    <property type="match status" value="1"/>
</dbReference>
<dbReference type="PANTHER" id="PTHR16943:SF8">
    <property type="entry name" value="2-METHYLCITRATE DEHYDRATASE"/>
    <property type="match status" value="1"/>
</dbReference>
<evidence type="ECO:0000256" key="1">
    <source>
        <dbReference type="ARBA" id="ARBA00006174"/>
    </source>
</evidence>
<dbReference type="Pfam" id="PF03972">
    <property type="entry name" value="MmgE_PrpD_N"/>
    <property type="match status" value="1"/>
</dbReference>
<dbReference type="InterPro" id="IPR045337">
    <property type="entry name" value="MmgE_PrpD_C"/>
</dbReference>
<reference evidence="4 5" key="1">
    <citation type="journal article" date="2020" name="Front. Microbiol.">
        <title>Genetic Organization of the aprX-lipA2 Operon Affects the Proteolytic Potential of Pseudomonas Species in Milk.</title>
        <authorList>
            <person name="Maier C."/>
            <person name="Huptas C."/>
            <person name="von Neubeck M."/>
            <person name="Scherer S."/>
            <person name="Wenning M."/>
            <person name="Lucking G."/>
        </authorList>
    </citation>
    <scope>NUCLEOTIDE SEQUENCE [LARGE SCALE GENOMIC DNA]</scope>
    <source>
        <strain evidence="4 5">WS 5114</strain>
    </source>
</reference>
<evidence type="ECO:0000313" key="5">
    <source>
        <dbReference type="Proteomes" id="UP000548707"/>
    </source>
</evidence>
<proteinExistence type="inferred from homology"/>
<dbReference type="Gene3D" id="1.10.4100.10">
    <property type="entry name" value="2-methylcitrate dehydratase PrpD"/>
    <property type="match status" value="1"/>
</dbReference>
<comment type="similarity">
    <text evidence="1">Belongs to the PrpD family.</text>
</comment>
<dbReference type="RefSeq" id="WP_169858074.1">
    <property type="nucleotide sequence ID" value="NZ_JAAQXV010000010.1"/>
</dbReference>
<feature type="domain" description="MmgE/PrpD C-terminal" evidence="3">
    <location>
        <begin position="285"/>
        <end position="436"/>
    </location>
</feature>
<dbReference type="Proteomes" id="UP000548707">
    <property type="component" value="Unassembled WGS sequence"/>
</dbReference>
<protein>
    <submittedName>
        <fullName evidence="4">MmgE/PrpD family protein</fullName>
    </submittedName>
</protein>
<evidence type="ECO:0000259" key="3">
    <source>
        <dbReference type="Pfam" id="PF19305"/>
    </source>
</evidence>
<organism evidence="4 5">
    <name type="scientific">Pseudomonas mandelii</name>
    <dbReference type="NCBI Taxonomy" id="75612"/>
    <lineage>
        <taxon>Bacteria</taxon>
        <taxon>Pseudomonadati</taxon>
        <taxon>Pseudomonadota</taxon>
        <taxon>Gammaproteobacteria</taxon>
        <taxon>Pseudomonadales</taxon>
        <taxon>Pseudomonadaceae</taxon>
        <taxon>Pseudomonas</taxon>
    </lineage>
</organism>
<sequence>MGNTNKNITLELASLVVSLRLEDIPPQVLRIARQAVLDWLGVTVAGADDSVSQTLAGLMVSEGGHSRCSLVGQVDRLPASTAALVNGMASHALDYDDVNFSIPGHATAPVLAAALALGEDLQASGAQLLEAFVAGYETSCRVGQLVAPNHYAKGFHATATMGCFGAAAAASRLLGLDAQTTARALGIASTRAAGLKAAFGSSCKALQVGEAARSGLVAAMLAQRGVDVSEDMIGHRLGFARTHSSDMAVHCALRTPRYVADFAVETTDAAPAYGFHLETNLFKYHNTCYETHSAIESALYLVRTEAMKVSDIVAIDIRVNPHCDDICNIARPATPMQARFSLKHTVAMALLGKNTADPKAFNELSVVDPQVLALQGLAQVILDPALRVPETTVGITLRDGRKLERRHDSSQPETDLGAQQERLIQKFRSLCEGRLPFSTIVELERTVARLESLADVGELVRPFGSRR</sequence>
<gene>
    <name evidence="4" type="ORF">HBO26_25285</name>
</gene>
<dbReference type="GO" id="GO:0016829">
    <property type="term" value="F:lyase activity"/>
    <property type="evidence" value="ECO:0007669"/>
    <property type="project" value="InterPro"/>
</dbReference>
<dbReference type="Gene3D" id="3.30.1330.120">
    <property type="entry name" value="2-methylcitrate dehydratase PrpD"/>
    <property type="match status" value="1"/>
</dbReference>
<feature type="domain" description="MmgE/PrpD N-terminal" evidence="2">
    <location>
        <begin position="11"/>
        <end position="246"/>
    </location>
</feature>
<dbReference type="SUPFAM" id="SSF103378">
    <property type="entry name" value="2-methylcitrate dehydratase PrpD"/>
    <property type="match status" value="1"/>
</dbReference>
<accession>A0AB36D3N3</accession>
<evidence type="ECO:0000313" key="4">
    <source>
        <dbReference type="EMBL" id="NMZ82609.1"/>
    </source>
</evidence>
<evidence type="ECO:0000259" key="2">
    <source>
        <dbReference type="Pfam" id="PF03972"/>
    </source>
</evidence>
<dbReference type="Pfam" id="PF19305">
    <property type="entry name" value="MmgE_PrpD_C"/>
    <property type="match status" value="1"/>
</dbReference>